<name>A0A2Z7D545_9LAMI</name>
<evidence type="ECO:0000256" key="1">
    <source>
        <dbReference type="SAM" id="MobiDB-lite"/>
    </source>
</evidence>
<feature type="region of interest" description="Disordered" evidence="1">
    <location>
        <begin position="52"/>
        <end position="126"/>
    </location>
</feature>
<sequence>MAARRRAKCGILLPRACASNAQRFALGCWPCAGHGRTPCAAWRLGPTSFTRKPTLQTVGGGRSSFRSTTGIKTPSSACTRRTNSARTETPQRGGRNKSGEGAALGGGRRWREAWRGGGGRNLRDGG</sequence>
<gene>
    <name evidence="2" type="ORF">F511_23435</name>
</gene>
<dbReference type="AlphaFoldDB" id="A0A2Z7D545"/>
<keyword evidence="3" id="KW-1185">Reference proteome</keyword>
<dbReference type="EMBL" id="KQ989645">
    <property type="protein sequence ID" value="KZV54057.1"/>
    <property type="molecule type" value="Genomic_DNA"/>
</dbReference>
<dbReference type="Proteomes" id="UP000250235">
    <property type="component" value="Unassembled WGS sequence"/>
</dbReference>
<feature type="compositionally biased region" description="Polar residues" evidence="1">
    <location>
        <begin position="71"/>
        <end position="90"/>
    </location>
</feature>
<protein>
    <submittedName>
        <fullName evidence="2">Uncharacterized protein</fullName>
    </submittedName>
</protein>
<evidence type="ECO:0000313" key="2">
    <source>
        <dbReference type="EMBL" id="KZV54057.1"/>
    </source>
</evidence>
<organism evidence="2 3">
    <name type="scientific">Dorcoceras hygrometricum</name>
    <dbReference type="NCBI Taxonomy" id="472368"/>
    <lineage>
        <taxon>Eukaryota</taxon>
        <taxon>Viridiplantae</taxon>
        <taxon>Streptophyta</taxon>
        <taxon>Embryophyta</taxon>
        <taxon>Tracheophyta</taxon>
        <taxon>Spermatophyta</taxon>
        <taxon>Magnoliopsida</taxon>
        <taxon>eudicotyledons</taxon>
        <taxon>Gunneridae</taxon>
        <taxon>Pentapetalae</taxon>
        <taxon>asterids</taxon>
        <taxon>lamiids</taxon>
        <taxon>Lamiales</taxon>
        <taxon>Gesneriaceae</taxon>
        <taxon>Didymocarpoideae</taxon>
        <taxon>Trichosporeae</taxon>
        <taxon>Loxocarpinae</taxon>
        <taxon>Dorcoceras</taxon>
    </lineage>
</organism>
<evidence type="ECO:0000313" key="3">
    <source>
        <dbReference type="Proteomes" id="UP000250235"/>
    </source>
</evidence>
<proteinExistence type="predicted"/>
<reference evidence="2 3" key="1">
    <citation type="journal article" date="2015" name="Proc. Natl. Acad. Sci. U.S.A.">
        <title>The resurrection genome of Boea hygrometrica: A blueprint for survival of dehydration.</title>
        <authorList>
            <person name="Xiao L."/>
            <person name="Yang G."/>
            <person name="Zhang L."/>
            <person name="Yang X."/>
            <person name="Zhao S."/>
            <person name="Ji Z."/>
            <person name="Zhou Q."/>
            <person name="Hu M."/>
            <person name="Wang Y."/>
            <person name="Chen M."/>
            <person name="Xu Y."/>
            <person name="Jin H."/>
            <person name="Xiao X."/>
            <person name="Hu G."/>
            <person name="Bao F."/>
            <person name="Hu Y."/>
            <person name="Wan P."/>
            <person name="Li L."/>
            <person name="Deng X."/>
            <person name="Kuang T."/>
            <person name="Xiang C."/>
            <person name="Zhu J.K."/>
            <person name="Oliver M.J."/>
            <person name="He Y."/>
        </authorList>
    </citation>
    <scope>NUCLEOTIDE SEQUENCE [LARGE SCALE GENOMIC DNA]</scope>
    <source>
        <strain evidence="3">cv. XS01</strain>
    </source>
</reference>
<accession>A0A2Z7D545</accession>